<name>A0AAV5TFL9_9BILA</name>
<proteinExistence type="predicted"/>
<gene>
    <name evidence="1" type="ORF">PENTCL1PPCAC_14110</name>
</gene>
<reference evidence="1" key="1">
    <citation type="submission" date="2023-10" db="EMBL/GenBank/DDBJ databases">
        <title>Genome assembly of Pristionchus species.</title>
        <authorList>
            <person name="Yoshida K."/>
            <person name="Sommer R.J."/>
        </authorList>
    </citation>
    <scope>NUCLEOTIDE SEQUENCE</scope>
    <source>
        <strain evidence="1">RS0144</strain>
    </source>
</reference>
<comment type="caution">
    <text evidence="1">The sequence shown here is derived from an EMBL/GenBank/DDBJ whole genome shotgun (WGS) entry which is preliminary data.</text>
</comment>
<dbReference type="Proteomes" id="UP001432027">
    <property type="component" value="Unassembled WGS sequence"/>
</dbReference>
<dbReference type="AlphaFoldDB" id="A0AAV5TFL9"/>
<keyword evidence="2" id="KW-1185">Reference proteome</keyword>
<evidence type="ECO:0000313" key="1">
    <source>
        <dbReference type="EMBL" id="GMS91935.1"/>
    </source>
</evidence>
<organism evidence="1 2">
    <name type="scientific">Pristionchus entomophagus</name>
    <dbReference type="NCBI Taxonomy" id="358040"/>
    <lineage>
        <taxon>Eukaryota</taxon>
        <taxon>Metazoa</taxon>
        <taxon>Ecdysozoa</taxon>
        <taxon>Nematoda</taxon>
        <taxon>Chromadorea</taxon>
        <taxon>Rhabditida</taxon>
        <taxon>Rhabditina</taxon>
        <taxon>Diplogasteromorpha</taxon>
        <taxon>Diplogasteroidea</taxon>
        <taxon>Neodiplogasteridae</taxon>
        <taxon>Pristionchus</taxon>
    </lineage>
</organism>
<feature type="non-terminal residue" evidence="1">
    <location>
        <position position="265"/>
    </location>
</feature>
<dbReference type="EMBL" id="BTSX01000004">
    <property type="protein sequence ID" value="GMS91935.1"/>
    <property type="molecule type" value="Genomic_DNA"/>
</dbReference>
<sequence>MERATTELQWWENGNFSASSILYHLLTYSHSQLGQAGIRPEVLHEVNDLFELGIVPSLEQSKHHILAGGENRARPFHLRERSKPVVRRSTRDRINDNVHGEAPIEQGECSLKAANVRLDSREDHRLVMLIHQGHHGGSAHRELRLVDHGSSLRELDVGYRMPQALRVLLRADNGHLEQFGRLDESIRDDADVVKVGNRLPELLLHVAHEEHGLVLIDGRVVVSGQTTARRPERIRACNNCGRAVQLLCLLQLHLGQGCGQLRNSS</sequence>
<accession>A0AAV5TFL9</accession>
<protein>
    <submittedName>
        <fullName evidence="1">Uncharacterized protein</fullName>
    </submittedName>
</protein>
<evidence type="ECO:0000313" key="2">
    <source>
        <dbReference type="Proteomes" id="UP001432027"/>
    </source>
</evidence>